<sequence length="64" mass="6711">MTRFPGTGLAAFAMVSIVCVDGAMADPVSYRFEAEFRGGTGCAAARQRDGDGCRNGETVGHLRV</sequence>
<feature type="signal peptide" evidence="1">
    <location>
        <begin position="1"/>
        <end position="25"/>
    </location>
</feature>
<protein>
    <submittedName>
        <fullName evidence="2">Uncharacterized protein</fullName>
    </submittedName>
</protein>
<evidence type="ECO:0000313" key="3">
    <source>
        <dbReference type="Proteomes" id="UP000199340"/>
    </source>
</evidence>
<dbReference type="STRING" id="490829.SAMN05421850_10533"/>
<name>A0A1G8N239_9RHOB</name>
<keyword evidence="1" id="KW-0732">Signal</keyword>
<proteinExistence type="predicted"/>
<feature type="chain" id="PRO_5011752995" evidence="1">
    <location>
        <begin position="26"/>
        <end position="64"/>
    </location>
</feature>
<gene>
    <name evidence="2" type="ORF">SAMN05421850_10533</name>
</gene>
<accession>A0A1G8N239</accession>
<organism evidence="2 3">
    <name type="scientific">Lutimaribacter saemankumensis</name>
    <dbReference type="NCBI Taxonomy" id="490829"/>
    <lineage>
        <taxon>Bacteria</taxon>
        <taxon>Pseudomonadati</taxon>
        <taxon>Pseudomonadota</taxon>
        <taxon>Alphaproteobacteria</taxon>
        <taxon>Rhodobacterales</taxon>
        <taxon>Roseobacteraceae</taxon>
        <taxon>Lutimaribacter</taxon>
    </lineage>
</organism>
<dbReference type="EMBL" id="FNEB01000005">
    <property type="protein sequence ID" value="SDI74185.1"/>
    <property type="molecule type" value="Genomic_DNA"/>
</dbReference>
<evidence type="ECO:0000313" key="2">
    <source>
        <dbReference type="EMBL" id="SDI74185.1"/>
    </source>
</evidence>
<keyword evidence="3" id="KW-1185">Reference proteome</keyword>
<dbReference type="AlphaFoldDB" id="A0A1G8N239"/>
<evidence type="ECO:0000256" key="1">
    <source>
        <dbReference type="SAM" id="SignalP"/>
    </source>
</evidence>
<reference evidence="2 3" key="1">
    <citation type="submission" date="2016-10" db="EMBL/GenBank/DDBJ databases">
        <authorList>
            <person name="de Groot N.N."/>
        </authorList>
    </citation>
    <scope>NUCLEOTIDE SEQUENCE [LARGE SCALE GENOMIC DNA]</scope>
    <source>
        <strain evidence="2 3">DSM 28010</strain>
    </source>
</reference>
<dbReference type="Proteomes" id="UP000199340">
    <property type="component" value="Unassembled WGS sequence"/>
</dbReference>